<organism evidence="3 4">
    <name type="scientific">Pseudooceanicola nitratireducens</name>
    <dbReference type="NCBI Taxonomy" id="517719"/>
    <lineage>
        <taxon>Bacteria</taxon>
        <taxon>Pseudomonadati</taxon>
        <taxon>Pseudomonadota</taxon>
        <taxon>Alphaproteobacteria</taxon>
        <taxon>Rhodobacterales</taxon>
        <taxon>Paracoccaceae</taxon>
        <taxon>Pseudooceanicola</taxon>
    </lineage>
</organism>
<dbReference type="InterPro" id="IPR050345">
    <property type="entry name" value="Aliph_Amidase/BUP"/>
</dbReference>
<dbReference type="AlphaFoldDB" id="A0A1I1N211"/>
<evidence type="ECO:0000256" key="1">
    <source>
        <dbReference type="ARBA" id="ARBA00022801"/>
    </source>
</evidence>
<feature type="domain" description="CN hydrolase" evidence="2">
    <location>
        <begin position="2"/>
        <end position="258"/>
    </location>
</feature>
<protein>
    <submittedName>
        <fullName evidence="3">Predicted amidohydrolase</fullName>
    </submittedName>
</protein>
<dbReference type="GO" id="GO:0016811">
    <property type="term" value="F:hydrolase activity, acting on carbon-nitrogen (but not peptide) bonds, in linear amides"/>
    <property type="evidence" value="ECO:0007669"/>
    <property type="project" value="TreeGrafter"/>
</dbReference>
<dbReference type="PANTHER" id="PTHR43674">
    <property type="entry name" value="NITRILASE C965.09-RELATED"/>
    <property type="match status" value="1"/>
</dbReference>
<evidence type="ECO:0000259" key="2">
    <source>
        <dbReference type="PROSITE" id="PS50263"/>
    </source>
</evidence>
<dbReference type="InterPro" id="IPR036526">
    <property type="entry name" value="C-N_Hydrolase_sf"/>
</dbReference>
<dbReference type="RefSeq" id="WP_093447027.1">
    <property type="nucleotide sequence ID" value="NZ_FNZG01000001.1"/>
</dbReference>
<dbReference type="PROSITE" id="PS50263">
    <property type="entry name" value="CN_HYDROLASE"/>
    <property type="match status" value="1"/>
</dbReference>
<evidence type="ECO:0000313" key="3">
    <source>
        <dbReference type="EMBL" id="SFC91714.1"/>
    </source>
</evidence>
<name>A0A1I1N211_9RHOB</name>
<dbReference type="EMBL" id="FOLX01000001">
    <property type="protein sequence ID" value="SFC91714.1"/>
    <property type="molecule type" value="Genomic_DNA"/>
</dbReference>
<keyword evidence="4" id="KW-1185">Reference proteome</keyword>
<dbReference type="InterPro" id="IPR003010">
    <property type="entry name" value="C-N_Hydrolase"/>
</dbReference>
<sequence length="288" mass="30930">MITLAAAAYPLDWFEDWAGYAAKMDAWVARAADAGAQILLFPEYGAMELASLSNVDPADLGAATRAVADHMPRAVAHLSDLAQRHGVHVVAPSGPVIDGDTLVNRAHMLFPDGRILHQDKQIMTPWEVAPWGVSGHGPLQIFDTEHGRIGILICYDCEFPLLARQLTDAGCDVILIPSATETLGGYWRVRIGAMARALEGQCYTAMASIIGTYPIEAVDVSHGAGGIYCPPDIGLPQDGIVSQGALDDAGWTIAQIDLDHLAHIRAQGGVRNRADWPLQLGRETRETP</sequence>
<dbReference type="Proteomes" id="UP000231644">
    <property type="component" value="Unassembled WGS sequence"/>
</dbReference>
<keyword evidence="1 3" id="KW-0378">Hydrolase</keyword>
<dbReference type="Pfam" id="PF00795">
    <property type="entry name" value="CN_hydrolase"/>
    <property type="match status" value="1"/>
</dbReference>
<gene>
    <name evidence="3" type="ORF">SAMN05421762_2736</name>
</gene>
<accession>A0A1I1N211</accession>
<dbReference type="SUPFAM" id="SSF56317">
    <property type="entry name" value="Carbon-nitrogen hydrolase"/>
    <property type="match status" value="1"/>
</dbReference>
<proteinExistence type="predicted"/>
<dbReference type="Gene3D" id="3.60.110.10">
    <property type="entry name" value="Carbon-nitrogen hydrolase"/>
    <property type="match status" value="1"/>
</dbReference>
<reference evidence="3 4" key="1">
    <citation type="submission" date="2016-10" db="EMBL/GenBank/DDBJ databases">
        <authorList>
            <person name="de Groot N.N."/>
        </authorList>
    </citation>
    <scope>NUCLEOTIDE SEQUENCE [LARGE SCALE GENOMIC DNA]</scope>
    <source>
        <strain evidence="3 4">DSM 29619</strain>
    </source>
</reference>
<dbReference type="OrthoDB" id="9811121at2"/>
<evidence type="ECO:0000313" key="4">
    <source>
        <dbReference type="Proteomes" id="UP000231644"/>
    </source>
</evidence>
<dbReference type="CDD" id="cd07574">
    <property type="entry name" value="nitrilase_Rim1_like"/>
    <property type="match status" value="1"/>
</dbReference>
<dbReference type="STRING" id="517719.SAMN05421762_2736"/>
<dbReference type="PANTHER" id="PTHR43674:SF2">
    <property type="entry name" value="BETA-UREIDOPROPIONASE"/>
    <property type="match status" value="1"/>
</dbReference>